<dbReference type="PANTHER" id="PTHR43008">
    <property type="entry name" value="BENZIL REDUCTASE"/>
    <property type="match status" value="1"/>
</dbReference>
<dbReference type="InterPro" id="IPR036291">
    <property type="entry name" value="NAD(P)-bd_dom_sf"/>
</dbReference>
<keyword evidence="2" id="KW-0560">Oxidoreductase</keyword>
<comment type="caution">
    <text evidence="3">The sequence shown here is derived from an EMBL/GenBank/DDBJ whole genome shotgun (WGS) entry which is preliminary data.</text>
</comment>
<evidence type="ECO:0000256" key="1">
    <source>
        <dbReference type="ARBA" id="ARBA00006484"/>
    </source>
</evidence>
<gene>
    <name evidence="3" type="ORF">LCGC14_0688820</name>
</gene>
<dbReference type="PANTHER" id="PTHR43008:SF4">
    <property type="entry name" value="CHAIN DEHYDROGENASE, PUTATIVE (AFU_ORTHOLOGUE AFUA_4G08710)-RELATED"/>
    <property type="match status" value="1"/>
</dbReference>
<evidence type="ECO:0000256" key="2">
    <source>
        <dbReference type="ARBA" id="ARBA00023002"/>
    </source>
</evidence>
<name>A0A0F9T7C6_9ZZZZ</name>
<organism evidence="3">
    <name type="scientific">marine sediment metagenome</name>
    <dbReference type="NCBI Taxonomy" id="412755"/>
    <lineage>
        <taxon>unclassified sequences</taxon>
        <taxon>metagenomes</taxon>
        <taxon>ecological metagenomes</taxon>
    </lineage>
</organism>
<sequence length="256" mass="27536">MGTYKDLEGKRVVLTGAAGGIGLATAKRFISEGAKVFILDWDEKALDKAKAENPKLSGNAHGDVSNPGDVRKAFSEVDEILGGIDVLVSNAGISSRKPFLDIEYEEWSKILKVNLDGMFLCAQESIKRMKKQKSGVVLFTASTNGMEGHPLYAAYNASKAGVILLAKTLALEFAPWLRVNAVCPGYVLTPMQKLEYTEEMLDAAKAENPLNRLATPEEVAGLFAFLASKEASYITGQAIPIDGGETSGMILKDSDE</sequence>
<comment type="similarity">
    <text evidence="1">Belongs to the short-chain dehydrogenases/reductases (SDR) family.</text>
</comment>
<evidence type="ECO:0008006" key="4">
    <source>
        <dbReference type="Google" id="ProtNLM"/>
    </source>
</evidence>
<dbReference type="Gene3D" id="3.40.50.720">
    <property type="entry name" value="NAD(P)-binding Rossmann-like Domain"/>
    <property type="match status" value="1"/>
</dbReference>
<dbReference type="InterPro" id="IPR002347">
    <property type="entry name" value="SDR_fam"/>
</dbReference>
<dbReference type="GO" id="GO:0050664">
    <property type="term" value="F:oxidoreductase activity, acting on NAD(P)H, oxygen as acceptor"/>
    <property type="evidence" value="ECO:0007669"/>
    <property type="project" value="TreeGrafter"/>
</dbReference>
<proteinExistence type="inferred from homology"/>
<dbReference type="CDD" id="cd05233">
    <property type="entry name" value="SDR_c"/>
    <property type="match status" value="1"/>
</dbReference>
<evidence type="ECO:0000313" key="3">
    <source>
        <dbReference type="EMBL" id="KKN44876.1"/>
    </source>
</evidence>
<dbReference type="InterPro" id="IPR020904">
    <property type="entry name" value="Sc_DH/Rdtase_CS"/>
</dbReference>
<dbReference type="PROSITE" id="PS00061">
    <property type="entry name" value="ADH_SHORT"/>
    <property type="match status" value="1"/>
</dbReference>
<protein>
    <recommendedName>
        <fullName evidence="4">SDR family oxidoreductase</fullName>
    </recommendedName>
</protein>
<reference evidence="3" key="1">
    <citation type="journal article" date="2015" name="Nature">
        <title>Complex archaea that bridge the gap between prokaryotes and eukaryotes.</title>
        <authorList>
            <person name="Spang A."/>
            <person name="Saw J.H."/>
            <person name="Jorgensen S.L."/>
            <person name="Zaremba-Niedzwiedzka K."/>
            <person name="Martijn J."/>
            <person name="Lind A.E."/>
            <person name="van Eijk R."/>
            <person name="Schleper C."/>
            <person name="Guy L."/>
            <person name="Ettema T.J."/>
        </authorList>
    </citation>
    <scope>NUCLEOTIDE SEQUENCE</scope>
</reference>
<dbReference type="NCBIfam" id="NF005559">
    <property type="entry name" value="PRK07231.1"/>
    <property type="match status" value="1"/>
</dbReference>
<dbReference type="Pfam" id="PF13561">
    <property type="entry name" value="adh_short_C2"/>
    <property type="match status" value="1"/>
</dbReference>
<dbReference type="EMBL" id="LAZR01001423">
    <property type="protein sequence ID" value="KKN44876.1"/>
    <property type="molecule type" value="Genomic_DNA"/>
</dbReference>
<dbReference type="PRINTS" id="PR00081">
    <property type="entry name" value="GDHRDH"/>
</dbReference>
<dbReference type="FunFam" id="3.40.50.720:FF:000084">
    <property type="entry name" value="Short-chain dehydrogenase reductase"/>
    <property type="match status" value="1"/>
</dbReference>
<dbReference type="PRINTS" id="PR00080">
    <property type="entry name" value="SDRFAMILY"/>
</dbReference>
<dbReference type="AlphaFoldDB" id="A0A0F9T7C6"/>
<dbReference type="SUPFAM" id="SSF51735">
    <property type="entry name" value="NAD(P)-binding Rossmann-fold domains"/>
    <property type="match status" value="1"/>
</dbReference>
<accession>A0A0F9T7C6</accession>